<proteinExistence type="predicted"/>
<keyword evidence="2" id="KW-0472">Membrane</keyword>
<dbReference type="Gene3D" id="1.20.140.150">
    <property type="match status" value="1"/>
</dbReference>
<organism evidence="3 4">
    <name type="scientific">Exophiala viscosa</name>
    <dbReference type="NCBI Taxonomy" id="2486360"/>
    <lineage>
        <taxon>Eukaryota</taxon>
        <taxon>Fungi</taxon>
        <taxon>Dikarya</taxon>
        <taxon>Ascomycota</taxon>
        <taxon>Pezizomycotina</taxon>
        <taxon>Eurotiomycetes</taxon>
        <taxon>Chaetothyriomycetidae</taxon>
        <taxon>Chaetothyriales</taxon>
        <taxon>Herpotrichiellaceae</taxon>
        <taxon>Exophiala</taxon>
    </lineage>
</organism>
<evidence type="ECO:0000313" key="3">
    <source>
        <dbReference type="EMBL" id="KAI1610922.1"/>
    </source>
</evidence>
<keyword evidence="2" id="KW-0812">Transmembrane</keyword>
<evidence type="ECO:0000313" key="4">
    <source>
        <dbReference type="Proteomes" id="UP001203852"/>
    </source>
</evidence>
<feature type="region of interest" description="Disordered" evidence="1">
    <location>
        <begin position="141"/>
        <end position="182"/>
    </location>
</feature>
<accession>A0AAN6DTJ7</accession>
<reference evidence="3" key="1">
    <citation type="journal article" date="2022" name="bioRxiv">
        <title>Deciphering the potential niche of two novel black yeast fungi from a biological soil crust based on their genomes, phenotypes, and melanin regulation.</title>
        <authorList>
            <consortium name="DOE Joint Genome Institute"/>
            <person name="Carr E.C."/>
            <person name="Barton Q."/>
            <person name="Grambo S."/>
            <person name="Sullivan M."/>
            <person name="Renfro C.M."/>
            <person name="Kuo A."/>
            <person name="Pangilinan J."/>
            <person name="Lipzen A."/>
            <person name="Keymanesh K."/>
            <person name="Savage E."/>
            <person name="Barry K."/>
            <person name="Grigoriev I.V."/>
            <person name="Riekhof W.R."/>
            <person name="Harris S.S."/>
        </authorList>
    </citation>
    <scope>NUCLEOTIDE SEQUENCE</scope>
    <source>
        <strain evidence="3">JF 03-4F</strain>
    </source>
</reference>
<dbReference type="AlphaFoldDB" id="A0AAN6DTJ7"/>
<sequence>MSSINRHMLGSAITTLFATLGFVFALVAITSKEWVMRNEYSSTDPVQWLERQYRLYRSPFAICNYNGTNVTCHHFHPFGKNTSCEAISRTGNLDADSSGDARLCEQIHLAGHFAIASTTLISVGFLLSLALLAFAITMPSTTSEDGTAGRSQSRHGRNHSKHAQEGVADGLEATPVEEESTLHRRSRATGWSSYASFLMLVCLSIGIMTALLSQFYTILGLIQSAPNNADFASSSAITDSSLRQYDSWYQGKALSVYETCAWGFAAVGTVIATRTWKMPACY</sequence>
<name>A0AAN6DTJ7_9EURO</name>
<keyword evidence="4" id="KW-1185">Reference proteome</keyword>
<comment type="caution">
    <text evidence="3">The sequence shown here is derived from an EMBL/GenBank/DDBJ whole genome shotgun (WGS) entry which is preliminary data.</text>
</comment>
<evidence type="ECO:0000256" key="1">
    <source>
        <dbReference type="SAM" id="MobiDB-lite"/>
    </source>
</evidence>
<dbReference type="Proteomes" id="UP001203852">
    <property type="component" value="Unassembled WGS sequence"/>
</dbReference>
<keyword evidence="2" id="KW-1133">Transmembrane helix</keyword>
<feature type="compositionally biased region" description="Polar residues" evidence="1">
    <location>
        <begin position="141"/>
        <end position="151"/>
    </location>
</feature>
<feature type="transmembrane region" description="Helical" evidence="2">
    <location>
        <begin position="113"/>
        <end position="136"/>
    </location>
</feature>
<feature type="compositionally biased region" description="Basic residues" evidence="1">
    <location>
        <begin position="152"/>
        <end position="161"/>
    </location>
</feature>
<gene>
    <name evidence="3" type="ORF">EDD36DRAFT_490113</name>
</gene>
<evidence type="ECO:0000256" key="2">
    <source>
        <dbReference type="SAM" id="Phobius"/>
    </source>
</evidence>
<dbReference type="EMBL" id="MU404357">
    <property type="protein sequence ID" value="KAI1610922.1"/>
    <property type="molecule type" value="Genomic_DNA"/>
</dbReference>
<feature type="transmembrane region" description="Helical" evidence="2">
    <location>
        <begin position="194"/>
        <end position="216"/>
    </location>
</feature>
<protein>
    <submittedName>
        <fullName evidence="3">Uncharacterized protein</fullName>
    </submittedName>
</protein>